<dbReference type="Proteomes" id="UP001500742">
    <property type="component" value="Unassembled WGS sequence"/>
</dbReference>
<sequence length="203" mass="22563">MDNNGKSATSIKESEAFSWSVKISLAAVIGYAVLGRFNAVCSFLLVLPSLLIIIAYLLNVLINIVWGIVNRKKYDKSFIPLLINIVGFVGIHYCMPTINQNKAYPAGSYSLNTSGNVRYGSGLYVEYYRVFGGGFMNADGDAVYLTDRRNFRLYLGVEDEGSKSIDVTCNGDLITKGIHELGYRYPRQQTFSLKALQKGHVFD</sequence>
<proteinExistence type="predicted"/>
<protein>
    <submittedName>
        <fullName evidence="2">Uncharacterized protein</fullName>
    </submittedName>
</protein>
<feature type="transmembrane region" description="Helical" evidence="1">
    <location>
        <begin position="16"/>
        <end position="34"/>
    </location>
</feature>
<keyword evidence="1" id="KW-0812">Transmembrane</keyword>
<keyword evidence="3" id="KW-1185">Reference proteome</keyword>
<accession>A0ABP7QIY7</accession>
<comment type="caution">
    <text evidence="2">The sequence shown here is derived from an EMBL/GenBank/DDBJ whole genome shotgun (WGS) entry which is preliminary data.</text>
</comment>
<feature type="transmembrane region" description="Helical" evidence="1">
    <location>
        <begin position="78"/>
        <end position="95"/>
    </location>
</feature>
<evidence type="ECO:0000313" key="3">
    <source>
        <dbReference type="Proteomes" id="UP001500742"/>
    </source>
</evidence>
<reference evidence="3" key="1">
    <citation type="journal article" date="2019" name="Int. J. Syst. Evol. Microbiol.">
        <title>The Global Catalogue of Microorganisms (GCM) 10K type strain sequencing project: providing services to taxonomists for standard genome sequencing and annotation.</title>
        <authorList>
            <consortium name="The Broad Institute Genomics Platform"/>
            <consortium name="The Broad Institute Genome Sequencing Center for Infectious Disease"/>
            <person name="Wu L."/>
            <person name="Ma J."/>
        </authorList>
    </citation>
    <scope>NUCLEOTIDE SEQUENCE [LARGE SCALE GENOMIC DNA]</scope>
    <source>
        <strain evidence="3">JCM 16601</strain>
    </source>
</reference>
<evidence type="ECO:0000256" key="1">
    <source>
        <dbReference type="SAM" id="Phobius"/>
    </source>
</evidence>
<evidence type="ECO:0000313" key="2">
    <source>
        <dbReference type="EMBL" id="GAA3981963.1"/>
    </source>
</evidence>
<feature type="transmembrane region" description="Helical" evidence="1">
    <location>
        <begin position="41"/>
        <end position="66"/>
    </location>
</feature>
<name>A0ABP7QIY7_9SPHI</name>
<keyword evidence="1" id="KW-1133">Transmembrane helix</keyword>
<dbReference type="EMBL" id="BAAAZC010000026">
    <property type="protein sequence ID" value="GAA3981963.1"/>
    <property type="molecule type" value="Genomic_DNA"/>
</dbReference>
<dbReference type="RefSeq" id="WP_259093734.1">
    <property type="nucleotide sequence ID" value="NZ_BAAAZC010000026.1"/>
</dbReference>
<keyword evidence="1" id="KW-0472">Membrane</keyword>
<organism evidence="2 3">
    <name type="scientific">Mucilaginibacter dorajii</name>
    <dbReference type="NCBI Taxonomy" id="692994"/>
    <lineage>
        <taxon>Bacteria</taxon>
        <taxon>Pseudomonadati</taxon>
        <taxon>Bacteroidota</taxon>
        <taxon>Sphingobacteriia</taxon>
        <taxon>Sphingobacteriales</taxon>
        <taxon>Sphingobacteriaceae</taxon>
        <taxon>Mucilaginibacter</taxon>
    </lineage>
</organism>
<gene>
    <name evidence="2" type="ORF">GCM10022210_36740</name>
</gene>